<comment type="caution">
    <text evidence="8">The sequence shown here is derived from an EMBL/GenBank/DDBJ whole genome shotgun (WGS) entry which is preliminary data.</text>
</comment>
<dbReference type="Gene3D" id="3.40.720.10">
    <property type="entry name" value="Alkaline Phosphatase, subunit A"/>
    <property type="match status" value="1"/>
</dbReference>
<feature type="transmembrane region" description="Helical" evidence="6">
    <location>
        <begin position="108"/>
        <end position="135"/>
    </location>
</feature>
<reference evidence="8 9" key="1">
    <citation type="submission" date="2017-08" db="EMBL/GenBank/DDBJ databases">
        <title>WGS of Clinical strains of the CDC Group NO-1 linked to zoonotic infections in humans.</title>
        <authorList>
            <person name="Bernier A.-M."/>
            <person name="Bernard K."/>
        </authorList>
    </citation>
    <scope>NUCLEOTIDE SEQUENCE [LARGE SCALE GENOMIC DNA]</scope>
    <source>
        <strain evidence="8 9">NML00-0135</strain>
    </source>
</reference>
<gene>
    <name evidence="8" type="ORF">CK625_10150</name>
</gene>
<keyword evidence="5 6" id="KW-0472">Membrane</keyword>
<sequence length="540" mass="58756">MAPEPAFAQALGAAALGLALSALLEQKLHPRPRLGRPAGAWALHAGMWCMAHAVLCLLLGRPWFAMAATLAFILMLVLVGNAKYQALREPFVYSDHEYFTDALRHPRLYIPFLGWGKFLAAATGFALAVAIGLWLEPPPSAPLRWQGQLGAILTLLVSGLLLWRIGHATAPQATFDAEQDMRKLGLLTCLWRYRQAQRLPPQHASAFAAPRTPVATPQSLPHLVAVQSESFFDARSLHTGICGEVLADFDALRAEALSSGALQVPAWGANTVRSEFGFLCGIAPDSLGVHRFNPYRAIAAGWPVASLASYLRQLGYRTVCIHPYPASFYLRDRVLPLLGFDEFLDIRQFEPNQRYGPYIGDAAVAERICALLDRAEAQPLFIFAITMENHGPLHLERITPEELQTLYDHAPPPGCEELGIYLRHLRNANRMAARLRAHLAHHPQPASLCWYGDHVPIMPAVYRACGTPSGLVEYLCWSNRPAAPRTAGSALPTAPGACGADAALAVHALAAHWLSLLGLWQPSPGDAPSAPSSWCPPSNA</sequence>
<dbReference type="CDD" id="cd16015">
    <property type="entry name" value="LTA_synthase"/>
    <property type="match status" value="1"/>
</dbReference>
<dbReference type="SUPFAM" id="SSF53649">
    <property type="entry name" value="Alkaline phosphatase-like"/>
    <property type="match status" value="1"/>
</dbReference>
<keyword evidence="9" id="KW-1185">Reference proteome</keyword>
<keyword evidence="3 6" id="KW-0812">Transmembrane</keyword>
<evidence type="ECO:0000313" key="9">
    <source>
        <dbReference type="Proteomes" id="UP000218054"/>
    </source>
</evidence>
<feature type="domain" description="Sulfatase N-terminal" evidence="7">
    <location>
        <begin position="221"/>
        <end position="480"/>
    </location>
</feature>
<organism evidence="8 9">
    <name type="scientific">Vandammella animalimorsus</name>
    <dbReference type="NCBI Taxonomy" id="2029117"/>
    <lineage>
        <taxon>Bacteria</taxon>
        <taxon>Pseudomonadati</taxon>
        <taxon>Pseudomonadota</taxon>
        <taxon>Betaproteobacteria</taxon>
        <taxon>Burkholderiales</taxon>
        <taxon>Comamonadaceae</taxon>
        <taxon>Vandammella</taxon>
    </lineage>
</organism>
<keyword evidence="4 6" id="KW-1133">Transmembrane helix</keyword>
<evidence type="ECO:0000256" key="2">
    <source>
        <dbReference type="ARBA" id="ARBA00022475"/>
    </source>
</evidence>
<dbReference type="InterPro" id="IPR050448">
    <property type="entry name" value="OpgB/LTA_synthase_biosynth"/>
</dbReference>
<dbReference type="InterPro" id="IPR000917">
    <property type="entry name" value="Sulfatase_N"/>
</dbReference>
<feature type="transmembrane region" description="Helical" evidence="6">
    <location>
        <begin position="6"/>
        <end position="26"/>
    </location>
</feature>
<dbReference type="PANTHER" id="PTHR47371">
    <property type="entry name" value="LIPOTEICHOIC ACID SYNTHASE"/>
    <property type="match status" value="1"/>
</dbReference>
<evidence type="ECO:0000256" key="5">
    <source>
        <dbReference type="ARBA" id="ARBA00023136"/>
    </source>
</evidence>
<evidence type="ECO:0000256" key="6">
    <source>
        <dbReference type="SAM" id="Phobius"/>
    </source>
</evidence>
<evidence type="ECO:0000256" key="4">
    <source>
        <dbReference type="ARBA" id="ARBA00022989"/>
    </source>
</evidence>
<feature type="transmembrane region" description="Helical" evidence="6">
    <location>
        <begin position="66"/>
        <end position="87"/>
    </location>
</feature>
<dbReference type="EMBL" id="NSJB01000008">
    <property type="protein sequence ID" value="PAT36618.1"/>
    <property type="molecule type" value="Genomic_DNA"/>
</dbReference>
<dbReference type="Proteomes" id="UP000218054">
    <property type="component" value="Unassembled WGS sequence"/>
</dbReference>
<accession>A0A2A2AFW3</accession>
<dbReference type="RefSeq" id="WP_095540201.1">
    <property type="nucleotide sequence ID" value="NZ_NSJB01000008.1"/>
</dbReference>
<dbReference type="Pfam" id="PF00884">
    <property type="entry name" value="Sulfatase"/>
    <property type="match status" value="1"/>
</dbReference>
<evidence type="ECO:0000313" key="8">
    <source>
        <dbReference type="EMBL" id="PAT36618.1"/>
    </source>
</evidence>
<dbReference type="AlphaFoldDB" id="A0A2A2AFW3"/>
<dbReference type="InterPro" id="IPR017850">
    <property type="entry name" value="Alkaline_phosphatase_core_sf"/>
</dbReference>
<name>A0A2A2AFW3_9BURK</name>
<evidence type="ECO:0000256" key="3">
    <source>
        <dbReference type="ARBA" id="ARBA00022692"/>
    </source>
</evidence>
<evidence type="ECO:0000259" key="7">
    <source>
        <dbReference type="Pfam" id="PF00884"/>
    </source>
</evidence>
<feature type="transmembrane region" description="Helical" evidence="6">
    <location>
        <begin position="147"/>
        <end position="165"/>
    </location>
</feature>
<dbReference type="PANTHER" id="PTHR47371:SF3">
    <property type="entry name" value="PHOSPHOGLYCEROL TRANSFERASE I"/>
    <property type="match status" value="1"/>
</dbReference>
<keyword evidence="2" id="KW-1003">Cell membrane</keyword>
<dbReference type="GO" id="GO:0005886">
    <property type="term" value="C:plasma membrane"/>
    <property type="evidence" value="ECO:0007669"/>
    <property type="project" value="UniProtKB-SubCell"/>
</dbReference>
<protein>
    <submittedName>
        <fullName evidence="8">Capsular biosynthesis protein</fullName>
    </submittedName>
</protein>
<evidence type="ECO:0000256" key="1">
    <source>
        <dbReference type="ARBA" id="ARBA00004651"/>
    </source>
</evidence>
<feature type="transmembrane region" description="Helical" evidence="6">
    <location>
        <begin position="38"/>
        <end position="60"/>
    </location>
</feature>
<proteinExistence type="predicted"/>
<comment type="subcellular location">
    <subcellularLocation>
        <location evidence="1">Cell membrane</location>
        <topology evidence="1">Multi-pass membrane protein</topology>
    </subcellularLocation>
</comment>